<dbReference type="PANTHER" id="PTHR30026:SF22">
    <property type="entry name" value="OUTER MEMBRANE EFFLUX PROTEIN"/>
    <property type="match status" value="1"/>
</dbReference>
<keyword evidence="4" id="KW-1134">Transmembrane beta strand</keyword>
<accession>A0AAE9ZC19</accession>
<keyword evidence="3" id="KW-0813">Transport</keyword>
<organism evidence="9 10">
    <name type="scientific">Thalassomonas viridans</name>
    <dbReference type="NCBI Taxonomy" id="137584"/>
    <lineage>
        <taxon>Bacteria</taxon>
        <taxon>Pseudomonadati</taxon>
        <taxon>Pseudomonadota</taxon>
        <taxon>Gammaproteobacteria</taxon>
        <taxon>Alteromonadales</taxon>
        <taxon>Colwelliaceae</taxon>
        <taxon>Thalassomonas</taxon>
    </lineage>
</organism>
<evidence type="ECO:0000256" key="5">
    <source>
        <dbReference type="ARBA" id="ARBA00022692"/>
    </source>
</evidence>
<name>A0AAE9ZC19_9GAMM</name>
<dbReference type="GO" id="GO:0015562">
    <property type="term" value="F:efflux transmembrane transporter activity"/>
    <property type="evidence" value="ECO:0007669"/>
    <property type="project" value="InterPro"/>
</dbReference>
<dbReference type="GO" id="GO:0015288">
    <property type="term" value="F:porin activity"/>
    <property type="evidence" value="ECO:0007669"/>
    <property type="project" value="TreeGrafter"/>
</dbReference>
<dbReference type="InterPro" id="IPR051906">
    <property type="entry name" value="TolC-like"/>
</dbReference>
<keyword evidence="10" id="KW-1185">Reference proteome</keyword>
<evidence type="ECO:0000256" key="6">
    <source>
        <dbReference type="ARBA" id="ARBA00023136"/>
    </source>
</evidence>
<evidence type="ECO:0000256" key="7">
    <source>
        <dbReference type="ARBA" id="ARBA00023237"/>
    </source>
</evidence>
<reference evidence="9 10" key="2">
    <citation type="journal article" date="2022" name="Mar. Drugs">
        <title>Bioassay-Guided Fractionation Leads to the Detection of Cholic Acid Generated by the Rare Thalassomonas sp.</title>
        <authorList>
            <person name="Pheiffer F."/>
            <person name="Schneider Y.K."/>
            <person name="Hansen E.H."/>
            <person name="Andersen J.H."/>
            <person name="Isaksson J."/>
            <person name="Busche T."/>
            <person name="R C."/>
            <person name="Kalinowski J."/>
            <person name="Zyl L.V."/>
            <person name="Trindade M."/>
        </authorList>
    </citation>
    <scope>NUCLEOTIDE SEQUENCE [LARGE SCALE GENOMIC DNA]</scope>
    <source>
        <strain evidence="9 10">XOM25</strain>
    </source>
</reference>
<evidence type="ECO:0000256" key="3">
    <source>
        <dbReference type="ARBA" id="ARBA00022448"/>
    </source>
</evidence>
<evidence type="ECO:0000256" key="8">
    <source>
        <dbReference type="SAM" id="SignalP"/>
    </source>
</evidence>
<dbReference type="InterPro" id="IPR003423">
    <property type="entry name" value="OMP_efflux"/>
</dbReference>
<protein>
    <submittedName>
        <fullName evidence="9">TolC family outer membrane protein</fullName>
    </submittedName>
</protein>
<evidence type="ECO:0000256" key="1">
    <source>
        <dbReference type="ARBA" id="ARBA00004442"/>
    </source>
</evidence>
<dbReference type="Gene3D" id="1.20.1600.10">
    <property type="entry name" value="Outer membrane efflux proteins (OEP)"/>
    <property type="match status" value="1"/>
</dbReference>
<keyword evidence="7" id="KW-0998">Cell outer membrane</keyword>
<comment type="subcellular location">
    <subcellularLocation>
        <location evidence="1">Cell outer membrane</location>
    </subcellularLocation>
</comment>
<dbReference type="EMBL" id="CP059734">
    <property type="protein sequence ID" value="WDE08528.1"/>
    <property type="molecule type" value="Genomic_DNA"/>
</dbReference>
<dbReference type="RefSeq" id="WP_044839064.1">
    <property type="nucleotide sequence ID" value="NZ_CP059734.1"/>
</dbReference>
<evidence type="ECO:0000313" key="10">
    <source>
        <dbReference type="Proteomes" id="UP000032352"/>
    </source>
</evidence>
<evidence type="ECO:0000313" key="9">
    <source>
        <dbReference type="EMBL" id="WDE08528.1"/>
    </source>
</evidence>
<comment type="similarity">
    <text evidence="2">Belongs to the outer membrane factor (OMF) (TC 1.B.17) family.</text>
</comment>
<dbReference type="NCBIfam" id="TIGR01844">
    <property type="entry name" value="type_I_sec_TolC"/>
    <property type="match status" value="1"/>
</dbReference>
<evidence type="ECO:0000256" key="2">
    <source>
        <dbReference type="ARBA" id="ARBA00007613"/>
    </source>
</evidence>
<dbReference type="Pfam" id="PF02321">
    <property type="entry name" value="OEP"/>
    <property type="match status" value="2"/>
</dbReference>
<dbReference type="PANTHER" id="PTHR30026">
    <property type="entry name" value="OUTER MEMBRANE PROTEIN TOLC"/>
    <property type="match status" value="1"/>
</dbReference>
<sequence length="465" mass="51872">MNKVLTTLNQGALAGLLAVAALSATDTRAQSLEQAVAQALDSHPQVRQAFARFKAKEEDVNRAKANYLPTVDLTAGYGYEYTDYPGNRRIAGNHDDGKTELDRGEFGISIRQIIFDGMFSGNEVDRTLFEASAEQWTLISTAEDLALEVSKAYLNYLKTRELVTLAEKNIASHQEIYGQIKERTDSGLGSIADLSQVSGRLARAQSNLIAARNNVLDARTQFIRLTNKPPENLARPVPDADMLPKNSNSGLSLAIARHPVIKSAQQDINAARSFKKTVKANYYPTLTFELNANADNDIGGEKGFASSDGGHRNDVTAMLRVRYNLFAGGKDKAQERNAAYKVSQAEEINYSAHRQVTESFGLAWNAYEMLERQKKYIKQHIISSKETQLTYKEQFSLGQRSLLDLLDTENELFQARQDYLEADFDELSARYRLLNVTGQLLDSLRITRSASWQGEHDYDQGANHE</sequence>
<keyword evidence="8" id="KW-0732">Signal</keyword>
<proteinExistence type="inferred from homology"/>
<dbReference type="AlphaFoldDB" id="A0AAE9ZC19"/>
<feature type="signal peptide" evidence="8">
    <location>
        <begin position="1"/>
        <end position="23"/>
    </location>
</feature>
<keyword evidence="5" id="KW-0812">Transmembrane</keyword>
<dbReference type="GO" id="GO:1990281">
    <property type="term" value="C:efflux pump complex"/>
    <property type="evidence" value="ECO:0007669"/>
    <property type="project" value="TreeGrafter"/>
</dbReference>
<reference evidence="9 10" key="1">
    <citation type="journal article" date="2015" name="Genome Announc.">
        <title>Draft Genome Sequences of Marine Isolates of Thalassomonas viridans and Thalassomonas actiniarum.</title>
        <authorList>
            <person name="Olonade I."/>
            <person name="van Zyl L.J."/>
            <person name="Trindade M."/>
        </authorList>
    </citation>
    <scope>NUCLEOTIDE SEQUENCE [LARGE SCALE GENOMIC DNA]</scope>
    <source>
        <strain evidence="9 10">XOM25</strain>
    </source>
</reference>
<dbReference type="Proteomes" id="UP000032352">
    <property type="component" value="Chromosome pTvir"/>
</dbReference>
<dbReference type="GO" id="GO:0009279">
    <property type="term" value="C:cell outer membrane"/>
    <property type="evidence" value="ECO:0007669"/>
    <property type="project" value="UniProtKB-SubCell"/>
</dbReference>
<feature type="chain" id="PRO_5042256868" evidence="8">
    <location>
        <begin position="24"/>
        <end position="465"/>
    </location>
</feature>
<dbReference type="SUPFAM" id="SSF56954">
    <property type="entry name" value="Outer membrane efflux proteins (OEP)"/>
    <property type="match status" value="1"/>
</dbReference>
<dbReference type="InterPro" id="IPR010130">
    <property type="entry name" value="T1SS_OMP_TolC"/>
</dbReference>
<evidence type="ECO:0000256" key="4">
    <source>
        <dbReference type="ARBA" id="ARBA00022452"/>
    </source>
</evidence>
<dbReference type="KEGG" id="tvd:SG34_031900"/>
<gene>
    <name evidence="9" type="ORF">SG34_031900</name>
</gene>
<keyword evidence="6" id="KW-0472">Membrane</keyword>